<dbReference type="EMBL" id="BAABJZ010000087">
    <property type="protein sequence ID" value="GAA4891858.1"/>
    <property type="molecule type" value="Genomic_DNA"/>
</dbReference>
<protein>
    <submittedName>
        <fullName evidence="1">Uncharacterized protein</fullName>
    </submittedName>
</protein>
<reference evidence="2" key="1">
    <citation type="journal article" date="2019" name="Int. J. Syst. Evol. Microbiol.">
        <title>The Global Catalogue of Microorganisms (GCM) 10K type strain sequencing project: providing services to taxonomists for standard genome sequencing and annotation.</title>
        <authorList>
            <consortium name="The Broad Institute Genomics Platform"/>
            <consortium name="The Broad Institute Genome Sequencing Center for Infectious Disease"/>
            <person name="Wu L."/>
            <person name="Ma J."/>
        </authorList>
    </citation>
    <scope>NUCLEOTIDE SEQUENCE [LARGE SCALE GENOMIC DNA]</scope>
    <source>
        <strain evidence="2">JCM 18401</strain>
    </source>
</reference>
<evidence type="ECO:0000313" key="1">
    <source>
        <dbReference type="EMBL" id="GAA4891858.1"/>
    </source>
</evidence>
<evidence type="ECO:0000313" key="2">
    <source>
        <dbReference type="Proteomes" id="UP001499988"/>
    </source>
</evidence>
<dbReference type="RefSeq" id="WP_345335884.1">
    <property type="nucleotide sequence ID" value="NZ_BAABJZ010000087.1"/>
</dbReference>
<comment type="caution">
    <text evidence="1">The sequence shown here is derived from an EMBL/GenBank/DDBJ whole genome shotgun (WGS) entry which is preliminary data.</text>
</comment>
<sequence>MLRNADQLAAAMSVEQVEALTARLAEQVESIGAEVVVLKSGDCFAWKVAGVA</sequence>
<keyword evidence="2" id="KW-1185">Reference proteome</keyword>
<organism evidence="1 2">
    <name type="scientific">Ferrimonas pelagia</name>
    <dbReference type="NCBI Taxonomy" id="1177826"/>
    <lineage>
        <taxon>Bacteria</taxon>
        <taxon>Pseudomonadati</taxon>
        <taxon>Pseudomonadota</taxon>
        <taxon>Gammaproteobacteria</taxon>
        <taxon>Alteromonadales</taxon>
        <taxon>Ferrimonadaceae</taxon>
        <taxon>Ferrimonas</taxon>
    </lineage>
</organism>
<gene>
    <name evidence="1" type="ORF">GCM10023333_26450</name>
</gene>
<dbReference type="Proteomes" id="UP001499988">
    <property type="component" value="Unassembled WGS sequence"/>
</dbReference>
<name>A0ABP9F3E1_9GAMM</name>
<accession>A0ABP9F3E1</accession>
<proteinExistence type="predicted"/>